<evidence type="ECO:0000256" key="4">
    <source>
        <dbReference type="ARBA" id="ARBA00022729"/>
    </source>
</evidence>
<evidence type="ECO:0000256" key="17">
    <source>
        <dbReference type="ARBA" id="ARBA00034430"/>
    </source>
</evidence>
<dbReference type="InterPro" id="IPR036719">
    <property type="entry name" value="Neuro-gated_channel_TM_sf"/>
</dbReference>
<feature type="transmembrane region" description="Helical" evidence="27">
    <location>
        <begin position="386"/>
        <end position="408"/>
    </location>
</feature>
<feature type="domain" description="Neurotransmitter-gated ion-channel ligand-binding" evidence="28">
    <location>
        <begin position="31"/>
        <end position="236"/>
    </location>
</feature>
<evidence type="ECO:0000259" key="29">
    <source>
        <dbReference type="Pfam" id="PF02932"/>
    </source>
</evidence>
<dbReference type="GeneTree" id="ENSGT00940000158478"/>
<protein>
    <recommendedName>
        <fullName evidence="23">5-hydroxytryptamine receptor 3A</fullName>
    </recommendedName>
    <alternativeName>
        <fullName evidence="25">5-hydroxytryptamine receptor 3</fullName>
    </alternativeName>
    <alternativeName>
        <fullName evidence="24">Serotonin receptor 3A</fullName>
    </alternativeName>
    <alternativeName>
        <fullName evidence="26">Serotonin-gated ion channel receptor</fullName>
    </alternativeName>
</protein>
<keyword evidence="6" id="KW-0770">Synapse</keyword>
<evidence type="ECO:0000256" key="27">
    <source>
        <dbReference type="RuleBase" id="RU000687"/>
    </source>
</evidence>
<organism evidence="30 31">
    <name type="scientific">Eptatretus burgeri</name>
    <name type="common">Inshore hagfish</name>
    <dbReference type="NCBI Taxonomy" id="7764"/>
    <lineage>
        <taxon>Eukaryota</taxon>
        <taxon>Metazoa</taxon>
        <taxon>Chordata</taxon>
        <taxon>Craniata</taxon>
        <taxon>Vertebrata</taxon>
        <taxon>Cyclostomata</taxon>
        <taxon>Myxini</taxon>
        <taxon>Myxiniformes</taxon>
        <taxon>Myxinidae</taxon>
        <taxon>Eptatretinae</taxon>
        <taxon>Eptatretus</taxon>
    </lineage>
</organism>
<evidence type="ECO:0000256" key="2">
    <source>
        <dbReference type="ARBA" id="ARBA00022475"/>
    </source>
</evidence>
<dbReference type="Ensembl" id="ENSEBUT00000015888.1">
    <property type="protein sequence ID" value="ENSEBUP00000015312.1"/>
    <property type="gene ID" value="ENSEBUG00000009656.1"/>
</dbReference>
<dbReference type="Gene3D" id="1.20.58.390">
    <property type="entry name" value="Neurotransmitter-gated ion-channel transmembrane domain"/>
    <property type="match status" value="1"/>
</dbReference>
<dbReference type="OMA" id="KFFVVIR"/>
<dbReference type="InterPro" id="IPR038050">
    <property type="entry name" value="Neuro_actylchol_rec"/>
</dbReference>
<keyword evidence="3 27" id="KW-0812">Transmembrane</keyword>
<sequence length="409" mass="46427">MPLTGLPSLMLLFVGVLVGGAMAREPTMLARLANNLLQNYTVKVRPVRNWTSTTNVFLDFSIYAILKVDVKNQMVTTYLWYREYWLDRRLSWDPSQYEYVERLSLPISRMWSPDIVISELVEEDTSLEVPYVYVNSTGFITHLRPLRAVTTCILNIFSFPFDKQNCSLTFAAWTYTASEVTLVLRRTIEQLRKDRFAFVSGGEWELLDIVPYLWLQKKDGKLYSQFRFNMIIKRRPLFYVVNLLVPSLILMIVDLAGFLLPPECGERVSFKVTILLGYFVFLTTVVGILPATAQGTPLIGVYFVVCIALLVISLLETVLVLRVLYGHQENNTAGVWTTLLISLGFSPDNKDKSLTHTQGSENSTSNNDESGASSTLLEKAYQLDKILTFCYLLLISCVVVGFVLAWALP</sequence>
<dbReference type="Pfam" id="PF02931">
    <property type="entry name" value="Neur_chan_LBD"/>
    <property type="match status" value="1"/>
</dbReference>
<dbReference type="InterPro" id="IPR006029">
    <property type="entry name" value="Neurotrans-gated_channel_TM"/>
</dbReference>
<dbReference type="CDD" id="cd19063">
    <property type="entry name" value="LGIC_TM_5-HT3"/>
    <property type="match status" value="1"/>
</dbReference>
<keyword evidence="5 27" id="KW-1133">Transmembrane helix</keyword>
<evidence type="ECO:0000256" key="6">
    <source>
        <dbReference type="ARBA" id="ARBA00023018"/>
    </source>
</evidence>
<proteinExistence type="inferred from homology"/>
<feature type="chain" id="PRO_5034396583" description="5-hydroxytryptamine receptor 3A" evidence="27">
    <location>
        <begin position="24"/>
        <end position="409"/>
    </location>
</feature>
<dbReference type="PANTHER" id="PTHR18945">
    <property type="entry name" value="NEUROTRANSMITTER GATED ION CHANNEL"/>
    <property type="match status" value="1"/>
</dbReference>
<dbReference type="FunFam" id="1.20.58.390:FF:000020">
    <property type="entry name" value="5-hydroxytryptamine (serotonin) receptor 3A"/>
    <property type="match status" value="1"/>
</dbReference>
<evidence type="ECO:0000256" key="19">
    <source>
        <dbReference type="ARBA" id="ARBA00036634"/>
    </source>
</evidence>
<comment type="subcellular location">
    <subcellularLocation>
        <location evidence="15">Postsynaptic cell membrane</location>
        <topology evidence="15">Multi-pass membrane protein</topology>
    </subcellularLocation>
</comment>
<dbReference type="GO" id="GO:0045211">
    <property type="term" value="C:postsynaptic membrane"/>
    <property type="evidence" value="ECO:0007669"/>
    <property type="project" value="UniProtKB-SubCell"/>
</dbReference>
<keyword evidence="10" id="KW-0675">Receptor</keyword>
<accession>A0A8C4QI47</accession>
<dbReference type="InterPro" id="IPR018000">
    <property type="entry name" value="Neurotransmitter_ion_chnl_CS"/>
</dbReference>
<evidence type="ECO:0000256" key="12">
    <source>
        <dbReference type="ARBA" id="ARBA00023257"/>
    </source>
</evidence>
<reference evidence="30" key="2">
    <citation type="submission" date="2025-09" db="UniProtKB">
        <authorList>
            <consortium name="Ensembl"/>
        </authorList>
    </citation>
    <scope>IDENTIFICATION</scope>
</reference>
<keyword evidence="7 27" id="KW-0406">Ion transport</keyword>
<keyword evidence="2" id="KW-1003">Cell membrane</keyword>
<comment type="similarity">
    <text evidence="21">Belongs to the ligand-gated ion channel (TC 1.A.9) family. 5-hydroxytryptamine receptor (TC 1.A.9.2) subfamily. HTR3A sub-subfamily.</text>
</comment>
<feature type="transmembrane region" description="Helical" evidence="27">
    <location>
        <begin position="299"/>
        <end position="321"/>
    </location>
</feature>
<evidence type="ECO:0000256" key="26">
    <source>
        <dbReference type="ARBA" id="ARBA00083210"/>
    </source>
</evidence>
<comment type="catalytic activity">
    <reaction evidence="18">
        <text>Na(+)(in) = Na(+)(out)</text>
        <dbReference type="Rhea" id="RHEA:34963"/>
        <dbReference type="ChEBI" id="CHEBI:29101"/>
    </reaction>
</comment>
<evidence type="ECO:0000256" key="3">
    <source>
        <dbReference type="ARBA" id="ARBA00022692"/>
    </source>
</evidence>
<evidence type="ECO:0000313" key="30">
    <source>
        <dbReference type="Ensembl" id="ENSEBUP00000015312.1"/>
    </source>
</evidence>
<dbReference type="PRINTS" id="PR00252">
    <property type="entry name" value="NRIONCHANNEL"/>
</dbReference>
<dbReference type="InterPro" id="IPR036734">
    <property type="entry name" value="Neur_chan_lig-bd_sf"/>
</dbReference>
<keyword evidence="1 27" id="KW-0813">Transport</keyword>
<feature type="transmembrane region" description="Helical" evidence="27">
    <location>
        <begin position="237"/>
        <end position="260"/>
    </location>
</feature>
<dbReference type="GO" id="GO:0004888">
    <property type="term" value="F:transmembrane signaling receptor activity"/>
    <property type="evidence" value="ECO:0007669"/>
    <property type="project" value="InterPro"/>
</dbReference>
<feature type="transmembrane region" description="Helical" evidence="27">
    <location>
        <begin position="272"/>
        <end position="293"/>
    </location>
</feature>
<evidence type="ECO:0000259" key="28">
    <source>
        <dbReference type="Pfam" id="PF02931"/>
    </source>
</evidence>
<comment type="catalytic activity">
    <reaction evidence="19">
        <text>Ca(2+)(in) = Ca(2+)(out)</text>
        <dbReference type="Rhea" id="RHEA:29671"/>
        <dbReference type="ChEBI" id="CHEBI:29108"/>
    </reaction>
</comment>
<evidence type="ECO:0000256" key="16">
    <source>
        <dbReference type="ARBA" id="ARBA00034269"/>
    </source>
</evidence>
<dbReference type="Gene3D" id="2.70.170.10">
    <property type="entry name" value="Neurotransmitter-gated ion-channel ligand-binding domain"/>
    <property type="match status" value="1"/>
</dbReference>
<evidence type="ECO:0000256" key="20">
    <source>
        <dbReference type="ARBA" id="ARBA00037540"/>
    </source>
</evidence>
<evidence type="ECO:0000256" key="15">
    <source>
        <dbReference type="ARBA" id="ARBA00034104"/>
    </source>
</evidence>
<dbReference type="NCBIfam" id="TIGR00860">
    <property type="entry name" value="LIC"/>
    <property type="match status" value="1"/>
</dbReference>
<dbReference type="InterPro" id="IPR049944">
    <property type="entry name" value="LGIC_TM_5-HT3"/>
</dbReference>
<dbReference type="InterPro" id="IPR006201">
    <property type="entry name" value="Neur_channel"/>
</dbReference>
<comment type="function">
    <text evidence="20">Forms serotonin (5-hydroxytryptamine/5-HT3)-activated cation-selective channel complexes, which when activated cause fast, depolarizing responses in neurons.</text>
</comment>
<dbReference type="InterPro" id="IPR006202">
    <property type="entry name" value="Neur_chan_lig-bd"/>
</dbReference>
<evidence type="ECO:0000256" key="13">
    <source>
        <dbReference type="ARBA" id="ARBA00023286"/>
    </source>
</evidence>
<evidence type="ECO:0000256" key="22">
    <source>
        <dbReference type="ARBA" id="ARBA00061864"/>
    </source>
</evidence>
<comment type="catalytic activity">
    <reaction evidence="17">
        <text>K(+)(in) = K(+)(out)</text>
        <dbReference type="Rhea" id="RHEA:29463"/>
        <dbReference type="ChEBI" id="CHEBI:29103"/>
    </reaction>
</comment>
<keyword evidence="8 27" id="KW-0472">Membrane</keyword>
<evidence type="ECO:0000256" key="25">
    <source>
        <dbReference type="ARBA" id="ARBA00080492"/>
    </source>
</evidence>
<keyword evidence="4 27" id="KW-0732">Signal</keyword>
<evidence type="ECO:0000256" key="7">
    <source>
        <dbReference type="ARBA" id="ARBA00023065"/>
    </source>
</evidence>
<evidence type="ECO:0000256" key="10">
    <source>
        <dbReference type="ARBA" id="ARBA00023170"/>
    </source>
</evidence>
<comment type="subunit">
    <text evidence="22">Forms homopentameric as well as heteropentameric serotonin-activated cation-selective channel complexes with HTR3B or HTR3C or HTR3D or HTR3E. The homomeric complex is functional but exhibits low conductance with modified voltage dependence, and decreased agonist and antagonist affinity. Heteropentameric complexes display properties which resemble that of neuronal serotonin-activated channels in vivo. Interacts with RIC3.</text>
</comment>
<evidence type="ECO:0000256" key="9">
    <source>
        <dbReference type="ARBA" id="ARBA00023157"/>
    </source>
</evidence>
<dbReference type="GO" id="GO:0005230">
    <property type="term" value="F:extracellular ligand-gated monoatomic ion channel activity"/>
    <property type="evidence" value="ECO:0007669"/>
    <property type="project" value="InterPro"/>
</dbReference>
<keyword evidence="9" id="KW-1015">Disulfide bond</keyword>
<keyword evidence="14 27" id="KW-0407">Ion channel</keyword>
<dbReference type="PRINTS" id="PR01708">
    <property type="entry name" value="5HT3RECEPTOR"/>
</dbReference>
<evidence type="ECO:0000256" key="24">
    <source>
        <dbReference type="ARBA" id="ARBA00078864"/>
    </source>
</evidence>
<dbReference type="PROSITE" id="PS00236">
    <property type="entry name" value="NEUROTR_ION_CHANNEL"/>
    <property type="match status" value="1"/>
</dbReference>
<dbReference type="Proteomes" id="UP000694388">
    <property type="component" value="Unplaced"/>
</dbReference>
<evidence type="ECO:0000256" key="1">
    <source>
        <dbReference type="ARBA" id="ARBA00022448"/>
    </source>
</evidence>
<keyword evidence="11" id="KW-0325">Glycoprotein</keyword>
<feature type="domain" description="Neurotransmitter-gated ion-channel transmembrane" evidence="29">
    <location>
        <begin position="243"/>
        <end position="337"/>
    </location>
</feature>
<comment type="catalytic activity">
    <reaction evidence="16">
        <text>Mg(2+)(in) = Mg(2+)(out)</text>
        <dbReference type="Rhea" id="RHEA:29827"/>
        <dbReference type="ChEBI" id="CHEBI:18420"/>
    </reaction>
</comment>
<dbReference type="InterPro" id="IPR008132">
    <property type="entry name" value="5HT3_rcpt"/>
</dbReference>
<evidence type="ECO:0000256" key="23">
    <source>
        <dbReference type="ARBA" id="ARBA00068982"/>
    </source>
</evidence>
<keyword evidence="12" id="KW-0628">Postsynaptic cell membrane</keyword>
<dbReference type="FunFam" id="2.70.170.10:FF:000017">
    <property type="entry name" value="5-hydroxytryptamine receptor 3A"/>
    <property type="match status" value="1"/>
</dbReference>
<evidence type="ECO:0000256" key="11">
    <source>
        <dbReference type="ARBA" id="ARBA00023180"/>
    </source>
</evidence>
<reference evidence="30" key="1">
    <citation type="submission" date="2025-08" db="UniProtKB">
        <authorList>
            <consortium name="Ensembl"/>
        </authorList>
    </citation>
    <scope>IDENTIFICATION</scope>
</reference>
<keyword evidence="13" id="KW-1071">Ligand-gated ion channel</keyword>
<evidence type="ECO:0000256" key="18">
    <source>
        <dbReference type="ARBA" id="ARBA00036239"/>
    </source>
</evidence>
<feature type="signal peptide" evidence="27">
    <location>
        <begin position="1"/>
        <end position="23"/>
    </location>
</feature>
<keyword evidence="31" id="KW-1185">Reference proteome</keyword>
<dbReference type="Pfam" id="PF02932">
    <property type="entry name" value="Neur_chan_memb"/>
    <property type="match status" value="1"/>
</dbReference>
<dbReference type="AlphaFoldDB" id="A0A8C4QI47"/>
<dbReference type="SUPFAM" id="SSF63712">
    <property type="entry name" value="Nicotinic receptor ligand binding domain-like"/>
    <property type="match status" value="1"/>
</dbReference>
<dbReference type="SUPFAM" id="SSF90112">
    <property type="entry name" value="Neurotransmitter-gated ion-channel transmembrane pore"/>
    <property type="match status" value="1"/>
</dbReference>
<evidence type="ECO:0000256" key="8">
    <source>
        <dbReference type="ARBA" id="ARBA00023136"/>
    </source>
</evidence>
<name>A0A8C4QI47_EPTBU</name>
<evidence type="ECO:0000313" key="31">
    <source>
        <dbReference type="Proteomes" id="UP000694388"/>
    </source>
</evidence>
<evidence type="ECO:0000256" key="5">
    <source>
        <dbReference type="ARBA" id="ARBA00022989"/>
    </source>
</evidence>
<evidence type="ECO:0000256" key="14">
    <source>
        <dbReference type="ARBA" id="ARBA00023303"/>
    </source>
</evidence>
<evidence type="ECO:0000256" key="21">
    <source>
        <dbReference type="ARBA" id="ARBA00061202"/>
    </source>
</evidence>